<dbReference type="OrthoDB" id="10604487at2759"/>
<organism evidence="2 3">
    <name type="scientific">Fusarium solani</name>
    <name type="common">Filamentous fungus</name>
    <dbReference type="NCBI Taxonomy" id="169388"/>
    <lineage>
        <taxon>Eukaryota</taxon>
        <taxon>Fungi</taxon>
        <taxon>Dikarya</taxon>
        <taxon>Ascomycota</taxon>
        <taxon>Pezizomycotina</taxon>
        <taxon>Sordariomycetes</taxon>
        <taxon>Hypocreomycetidae</taxon>
        <taxon>Hypocreales</taxon>
        <taxon>Nectriaceae</taxon>
        <taxon>Fusarium</taxon>
        <taxon>Fusarium solani species complex</taxon>
    </lineage>
</organism>
<keyword evidence="1" id="KW-0812">Transmembrane</keyword>
<feature type="transmembrane region" description="Helical" evidence="1">
    <location>
        <begin position="21"/>
        <end position="43"/>
    </location>
</feature>
<gene>
    <name evidence="2" type="ORF">B0J15DRAFT_505249</name>
</gene>
<comment type="caution">
    <text evidence="2">The sequence shown here is derived from an EMBL/GenBank/DDBJ whole genome shotgun (WGS) entry which is preliminary data.</text>
</comment>
<dbReference type="Proteomes" id="UP000736672">
    <property type="component" value="Unassembled WGS sequence"/>
</dbReference>
<evidence type="ECO:0000313" key="2">
    <source>
        <dbReference type="EMBL" id="KAH7232440.1"/>
    </source>
</evidence>
<accession>A0A9P9JUA9</accession>
<keyword evidence="1" id="KW-1133">Transmembrane helix</keyword>
<protein>
    <submittedName>
        <fullName evidence="2">Uncharacterized protein</fullName>
    </submittedName>
</protein>
<dbReference type="AlphaFoldDB" id="A0A9P9JUA9"/>
<proteinExistence type="predicted"/>
<dbReference type="EMBL" id="JAGTJS010000029">
    <property type="protein sequence ID" value="KAH7232440.1"/>
    <property type="molecule type" value="Genomic_DNA"/>
</dbReference>
<keyword evidence="1" id="KW-0472">Membrane</keyword>
<evidence type="ECO:0000256" key="1">
    <source>
        <dbReference type="SAM" id="Phobius"/>
    </source>
</evidence>
<keyword evidence="3" id="KW-1185">Reference proteome</keyword>
<reference evidence="2" key="1">
    <citation type="journal article" date="2021" name="Nat. Commun.">
        <title>Genetic determinants of endophytism in the Arabidopsis root mycobiome.</title>
        <authorList>
            <person name="Mesny F."/>
            <person name="Miyauchi S."/>
            <person name="Thiergart T."/>
            <person name="Pickel B."/>
            <person name="Atanasova L."/>
            <person name="Karlsson M."/>
            <person name="Huettel B."/>
            <person name="Barry K.W."/>
            <person name="Haridas S."/>
            <person name="Chen C."/>
            <person name="Bauer D."/>
            <person name="Andreopoulos W."/>
            <person name="Pangilinan J."/>
            <person name="LaButti K."/>
            <person name="Riley R."/>
            <person name="Lipzen A."/>
            <person name="Clum A."/>
            <person name="Drula E."/>
            <person name="Henrissat B."/>
            <person name="Kohler A."/>
            <person name="Grigoriev I.V."/>
            <person name="Martin F.M."/>
            <person name="Hacquard S."/>
        </authorList>
    </citation>
    <scope>NUCLEOTIDE SEQUENCE</scope>
    <source>
        <strain evidence="2">FSSC 5 MPI-SDFR-AT-0091</strain>
    </source>
</reference>
<name>A0A9P9JUA9_FUSSL</name>
<sequence>MGILTRLGLRRSSIWEPYTMLDYLLSSPLVYFSIKFYYFILFLRACSVYPPKDKPALRVEIRCFDGSMAIPIHWWLGCGRLVYSFRWLELALL</sequence>
<evidence type="ECO:0000313" key="3">
    <source>
        <dbReference type="Proteomes" id="UP000736672"/>
    </source>
</evidence>